<dbReference type="InterPro" id="IPR051956">
    <property type="entry name" value="eIF2B_epsilon"/>
</dbReference>
<feature type="region of interest" description="Disordered" evidence="2">
    <location>
        <begin position="182"/>
        <end position="243"/>
    </location>
</feature>
<dbReference type="GO" id="GO:0005085">
    <property type="term" value="F:guanyl-nucleotide exchange factor activity"/>
    <property type="evidence" value="ECO:0007669"/>
    <property type="project" value="InterPro"/>
</dbReference>
<feature type="domain" description="W2" evidence="3">
    <location>
        <begin position="243"/>
        <end position="411"/>
    </location>
</feature>
<reference evidence="4" key="1">
    <citation type="submission" date="2020-07" db="EMBL/GenBank/DDBJ databases">
        <title>Multicomponent nature underlies the extraordinary mechanical properties of spider dragline silk.</title>
        <authorList>
            <person name="Kono N."/>
            <person name="Nakamura H."/>
            <person name="Mori M."/>
            <person name="Yoshida Y."/>
            <person name="Ohtoshi R."/>
            <person name="Malay A.D."/>
            <person name="Moran D.A.P."/>
            <person name="Tomita M."/>
            <person name="Numata K."/>
            <person name="Arakawa K."/>
        </authorList>
    </citation>
    <scope>NUCLEOTIDE SEQUENCE</scope>
</reference>
<dbReference type="SUPFAM" id="SSF51161">
    <property type="entry name" value="Trimeric LpxA-like enzymes"/>
    <property type="match status" value="1"/>
</dbReference>
<accession>A0A8X6F641</accession>
<gene>
    <name evidence="4" type="primary">Eif2b5</name>
    <name evidence="4" type="ORF">TNCT_210371</name>
</gene>
<dbReference type="PROSITE" id="PS51363">
    <property type="entry name" value="W2"/>
    <property type="match status" value="1"/>
</dbReference>
<dbReference type="Proteomes" id="UP000887116">
    <property type="component" value="Unassembled WGS sequence"/>
</dbReference>
<feature type="compositionally biased region" description="Basic and acidic residues" evidence="2">
    <location>
        <begin position="202"/>
        <end position="212"/>
    </location>
</feature>
<sequence length="411" mass="46284">MARWTLPFVPDLVEYYQHLGWGSTYINSANNVYKANNVEIGRQCQLMQNVIIGQGTKIGENAIIANSVIGNNCTIGKNVRLVQTHLWDGVTVGDGCDIELCVLADRVKIGDRGFLKFGCVLGSEVVIDNSVILPTLTRLQAEEVSENDSFGEDDFEENTKANKSVDKSLVGTNGHGYICNVWEEEKNEPEDPTKVSDIWGKPNDEYSEDRQWNSDLASSASERLSVGEEASGESEVGDDDYDDDDVSQFYREVLDSLQRACDENVNSANIILEINSSKHAYNISIKEVVSVLVKALLKLPFEYEPNLAWPGYKLALSRVRDILEGVIFNYIKTADTQYSCLLAIEDFMKKHQKCALAGLHLIREWYDEDILHELIIFRWFLNISPENAKIKKMMDPFIKWLGEAEEESSGD</sequence>
<dbReference type="OrthoDB" id="424572at2759"/>
<feature type="compositionally biased region" description="Polar residues" evidence="2">
    <location>
        <begin position="213"/>
        <end position="222"/>
    </location>
</feature>
<dbReference type="InterPro" id="IPR044123">
    <property type="entry name" value="W2_eIF2B_epsilon"/>
</dbReference>
<dbReference type="InterPro" id="IPR016024">
    <property type="entry name" value="ARM-type_fold"/>
</dbReference>
<evidence type="ECO:0000313" key="4">
    <source>
        <dbReference type="EMBL" id="GFQ71407.1"/>
    </source>
</evidence>
<evidence type="ECO:0000256" key="1">
    <source>
        <dbReference type="ARBA" id="ARBA00022490"/>
    </source>
</evidence>
<keyword evidence="4" id="KW-0396">Initiation factor</keyword>
<dbReference type="GO" id="GO:0003743">
    <property type="term" value="F:translation initiation factor activity"/>
    <property type="evidence" value="ECO:0007669"/>
    <property type="project" value="UniProtKB-KW"/>
</dbReference>
<dbReference type="EMBL" id="BMAO01011110">
    <property type="protein sequence ID" value="GFQ71407.1"/>
    <property type="molecule type" value="Genomic_DNA"/>
</dbReference>
<keyword evidence="4" id="KW-0648">Protein biosynthesis</keyword>
<keyword evidence="1" id="KW-0963">Cytoplasm</keyword>
<feature type="compositionally biased region" description="Acidic residues" evidence="2">
    <location>
        <begin position="144"/>
        <end position="156"/>
    </location>
</feature>
<keyword evidence="5" id="KW-1185">Reference proteome</keyword>
<feature type="compositionally biased region" description="Basic and acidic residues" evidence="2">
    <location>
        <begin position="157"/>
        <end position="166"/>
    </location>
</feature>
<dbReference type="InterPro" id="IPR056764">
    <property type="entry name" value="LbH_EIF2B3/5"/>
</dbReference>
<dbReference type="GO" id="GO:0031369">
    <property type="term" value="F:translation initiation factor binding"/>
    <property type="evidence" value="ECO:0007669"/>
    <property type="project" value="InterPro"/>
</dbReference>
<protein>
    <submittedName>
        <fullName evidence="4">Translation initiation factor eIF-2B subunit epsilon</fullName>
    </submittedName>
</protein>
<dbReference type="GO" id="GO:0005851">
    <property type="term" value="C:eukaryotic translation initiation factor 2B complex"/>
    <property type="evidence" value="ECO:0007669"/>
    <property type="project" value="TreeGrafter"/>
</dbReference>
<dbReference type="Pfam" id="PF25084">
    <property type="entry name" value="LbH_EIF2B"/>
    <property type="match status" value="1"/>
</dbReference>
<dbReference type="SMART" id="SM00515">
    <property type="entry name" value="eIF5C"/>
    <property type="match status" value="1"/>
</dbReference>
<dbReference type="AlphaFoldDB" id="A0A8X6F641"/>
<organism evidence="4 5">
    <name type="scientific">Trichonephila clavata</name>
    <name type="common">Joro spider</name>
    <name type="synonym">Nephila clavata</name>
    <dbReference type="NCBI Taxonomy" id="2740835"/>
    <lineage>
        <taxon>Eukaryota</taxon>
        <taxon>Metazoa</taxon>
        <taxon>Ecdysozoa</taxon>
        <taxon>Arthropoda</taxon>
        <taxon>Chelicerata</taxon>
        <taxon>Arachnida</taxon>
        <taxon>Araneae</taxon>
        <taxon>Araneomorphae</taxon>
        <taxon>Entelegynae</taxon>
        <taxon>Araneoidea</taxon>
        <taxon>Nephilidae</taxon>
        <taxon>Trichonephila</taxon>
    </lineage>
</organism>
<evidence type="ECO:0000313" key="5">
    <source>
        <dbReference type="Proteomes" id="UP000887116"/>
    </source>
</evidence>
<dbReference type="CDD" id="cd11558">
    <property type="entry name" value="W2_eIF2B_epsilon"/>
    <property type="match status" value="1"/>
</dbReference>
<comment type="caution">
    <text evidence="4">The sequence shown here is derived from an EMBL/GenBank/DDBJ whole genome shotgun (WGS) entry which is preliminary data.</text>
</comment>
<dbReference type="SUPFAM" id="SSF48371">
    <property type="entry name" value="ARM repeat"/>
    <property type="match status" value="1"/>
</dbReference>
<dbReference type="InterPro" id="IPR011004">
    <property type="entry name" value="Trimer_LpxA-like_sf"/>
</dbReference>
<dbReference type="InterPro" id="IPR003307">
    <property type="entry name" value="W2_domain"/>
</dbReference>
<dbReference type="PANTHER" id="PTHR45887">
    <property type="entry name" value="TRANSLATION INITIATION FACTOR EIF-2B SUBUNIT EPSILON"/>
    <property type="match status" value="1"/>
</dbReference>
<evidence type="ECO:0000259" key="3">
    <source>
        <dbReference type="PROSITE" id="PS51363"/>
    </source>
</evidence>
<dbReference type="Gene3D" id="1.25.40.180">
    <property type="match status" value="1"/>
</dbReference>
<dbReference type="PANTHER" id="PTHR45887:SF1">
    <property type="entry name" value="TRANSLATION INITIATION FACTOR EIF-2B SUBUNIT EPSILON"/>
    <property type="match status" value="1"/>
</dbReference>
<dbReference type="Gene3D" id="2.160.10.10">
    <property type="entry name" value="Hexapeptide repeat proteins"/>
    <property type="match status" value="1"/>
</dbReference>
<dbReference type="Pfam" id="PF02020">
    <property type="entry name" value="W2"/>
    <property type="match status" value="1"/>
</dbReference>
<evidence type="ECO:0000256" key="2">
    <source>
        <dbReference type="SAM" id="MobiDB-lite"/>
    </source>
</evidence>
<name>A0A8X6F641_TRICU</name>
<feature type="region of interest" description="Disordered" evidence="2">
    <location>
        <begin position="144"/>
        <end position="167"/>
    </location>
</feature>
<feature type="compositionally biased region" description="Acidic residues" evidence="2">
    <location>
        <begin position="230"/>
        <end position="243"/>
    </location>
</feature>
<proteinExistence type="predicted"/>